<dbReference type="OrthoDB" id="1442826at2"/>
<comment type="caution">
    <text evidence="1">The sequence shown here is derived from an EMBL/GenBank/DDBJ whole genome shotgun (WGS) entry which is preliminary data.</text>
</comment>
<gene>
    <name evidence="1" type="ORF">CLV99_4236</name>
</gene>
<protein>
    <recommendedName>
        <fullName evidence="3">Ferric uptake regulator family protein</fullName>
    </recommendedName>
</protein>
<evidence type="ECO:0000313" key="1">
    <source>
        <dbReference type="EMBL" id="TDQ73799.1"/>
    </source>
</evidence>
<dbReference type="Proteomes" id="UP000295292">
    <property type="component" value="Unassembled WGS sequence"/>
</dbReference>
<sequence length="92" mass="10856">MDNRDAMIVFLERIATDPYVDTKHIAVYSALYLRWQRANKKPVRVKSRTLMKEAKISSSATYFLKLRHLVDKGYIKYYPSRNTKSSSSFFLE</sequence>
<name>A0A4R6W9D3_9SPHI</name>
<dbReference type="AlphaFoldDB" id="A0A4R6W9D3"/>
<organism evidence="1 2">
    <name type="scientific">Sphingobacterium yanglingense</name>
    <dbReference type="NCBI Taxonomy" id="1437280"/>
    <lineage>
        <taxon>Bacteria</taxon>
        <taxon>Pseudomonadati</taxon>
        <taxon>Bacteroidota</taxon>
        <taxon>Sphingobacteriia</taxon>
        <taxon>Sphingobacteriales</taxon>
        <taxon>Sphingobacteriaceae</taxon>
        <taxon>Sphingobacterium</taxon>
    </lineage>
</organism>
<accession>A0A4R6W9D3</accession>
<evidence type="ECO:0008006" key="3">
    <source>
        <dbReference type="Google" id="ProtNLM"/>
    </source>
</evidence>
<dbReference type="EMBL" id="SNYV01000018">
    <property type="protein sequence ID" value="TDQ73799.1"/>
    <property type="molecule type" value="Genomic_DNA"/>
</dbReference>
<proteinExistence type="predicted"/>
<evidence type="ECO:0000313" key="2">
    <source>
        <dbReference type="Proteomes" id="UP000295292"/>
    </source>
</evidence>
<reference evidence="1 2" key="1">
    <citation type="submission" date="2019-03" db="EMBL/GenBank/DDBJ databases">
        <title>Genomic Encyclopedia of Archaeal and Bacterial Type Strains, Phase II (KMG-II): from individual species to whole genera.</title>
        <authorList>
            <person name="Goeker M."/>
        </authorList>
    </citation>
    <scope>NUCLEOTIDE SEQUENCE [LARGE SCALE GENOMIC DNA]</scope>
    <source>
        <strain evidence="1 2">DSM 28353</strain>
    </source>
</reference>
<dbReference type="RefSeq" id="WP_133586381.1">
    <property type="nucleotide sequence ID" value="NZ_SNYV01000018.1"/>
</dbReference>
<keyword evidence="2" id="KW-1185">Reference proteome</keyword>